<evidence type="ECO:0000259" key="1">
    <source>
        <dbReference type="Pfam" id="PF13443"/>
    </source>
</evidence>
<dbReference type="Proteomes" id="UP000679950">
    <property type="component" value="Unassembled WGS sequence"/>
</dbReference>
<name>A0ABQ4KKJ8_9BACI</name>
<dbReference type="InterPro" id="IPR001387">
    <property type="entry name" value="Cro/C1-type_HTH"/>
</dbReference>
<dbReference type="RefSeq" id="WP_212966674.1">
    <property type="nucleotide sequence ID" value="NZ_BORB01000024.1"/>
</dbReference>
<sequence>MIDHKIKLVLKDTLDRHGISMNKLAQTGNVRYPTIHEMCNHKDKVKQVNFSTLTKIVDALRELTGDDSINVTDVFVYDDIED</sequence>
<accession>A0ABQ4KKJ8</accession>
<dbReference type="Gene3D" id="1.10.260.40">
    <property type="entry name" value="lambda repressor-like DNA-binding domains"/>
    <property type="match status" value="1"/>
</dbReference>
<dbReference type="InterPro" id="IPR010982">
    <property type="entry name" value="Lambda_DNA-bd_dom_sf"/>
</dbReference>
<gene>
    <name evidence="2" type="ORF">J8TS2_28010</name>
</gene>
<proteinExistence type="predicted"/>
<organism evidence="2 3">
    <name type="scientific">Lederbergia ruris</name>
    <dbReference type="NCBI Taxonomy" id="217495"/>
    <lineage>
        <taxon>Bacteria</taxon>
        <taxon>Bacillati</taxon>
        <taxon>Bacillota</taxon>
        <taxon>Bacilli</taxon>
        <taxon>Bacillales</taxon>
        <taxon>Bacillaceae</taxon>
        <taxon>Lederbergia</taxon>
    </lineage>
</organism>
<feature type="domain" description="HTH cro/C1-type" evidence="1">
    <location>
        <begin position="10"/>
        <end position="61"/>
    </location>
</feature>
<protein>
    <recommendedName>
        <fullName evidence="1">HTH cro/C1-type domain-containing protein</fullName>
    </recommendedName>
</protein>
<comment type="caution">
    <text evidence="2">The sequence shown here is derived from an EMBL/GenBank/DDBJ whole genome shotgun (WGS) entry which is preliminary data.</text>
</comment>
<dbReference type="EMBL" id="BORB01000024">
    <property type="protein sequence ID" value="GIN58482.1"/>
    <property type="molecule type" value="Genomic_DNA"/>
</dbReference>
<dbReference type="Pfam" id="PF13443">
    <property type="entry name" value="HTH_26"/>
    <property type="match status" value="1"/>
</dbReference>
<reference evidence="2 3" key="1">
    <citation type="submission" date="2021-03" db="EMBL/GenBank/DDBJ databases">
        <title>Antimicrobial resistance genes in bacteria isolated from Japanese honey, and their potential for conferring macrolide and lincosamide resistance in the American foulbrood pathogen Paenibacillus larvae.</title>
        <authorList>
            <person name="Okamoto M."/>
            <person name="Kumagai M."/>
            <person name="Kanamori H."/>
            <person name="Takamatsu D."/>
        </authorList>
    </citation>
    <scope>NUCLEOTIDE SEQUENCE [LARGE SCALE GENOMIC DNA]</scope>
    <source>
        <strain evidence="2 3">J8TS2</strain>
    </source>
</reference>
<keyword evidence="3" id="KW-1185">Reference proteome</keyword>
<dbReference type="SUPFAM" id="SSF47413">
    <property type="entry name" value="lambda repressor-like DNA-binding domains"/>
    <property type="match status" value="1"/>
</dbReference>
<evidence type="ECO:0000313" key="2">
    <source>
        <dbReference type="EMBL" id="GIN58482.1"/>
    </source>
</evidence>
<evidence type="ECO:0000313" key="3">
    <source>
        <dbReference type="Proteomes" id="UP000679950"/>
    </source>
</evidence>